<keyword evidence="4" id="KW-1185">Reference proteome</keyword>
<dbReference type="InterPro" id="IPR010730">
    <property type="entry name" value="HET"/>
</dbReference>
<dbReference type="Pfam" id="PF26639">
    <property type="entry name" value="Het-6_barrel"/>
    <property type="match status" value="1"/>
</dbReference>
<feature type="region of interest" description="Disordered" evidence="1">
    <location>
        <begin position="1"/>
        <end position="39"/>
    </location>
</feature>
<dbReference type="Proteomes" id="UP000070501">
    <property type="component" value="Unassembled WGS sequence"/>
</dbReference>
<evidence type="ECO:0000259" key="2">
    <source>
        <dbReference type="Pfam" id="PF06985"/>
    </source>
</evidence>
<dbReference type="OrthoDB" id="265717at2759"/>
<dbReference type="InParanoid" id="A0A136IQB1"/>
<dbReference type="AlphaFoldDB" id="A0A136IQB1"/>
<dbReference type="STRING" id="196109.A0A136IQB1"/>
<dbReference type="PANTHER" id="PTHR24148:SF73">
    <property type="entry name" value="HET DOMAIN PROTEIN (AFU_ORTHOLOGUE AFUA_8G01020)"/>
    <property type="match status" value="1"/>
</dbReference>
<dbReference type="PANTHER" id="PTHR24148">
    <property type="entry name" value="ANKYRIN REPEAT DOMAIN-CONTAINING PROTEIN 39 HOMOLOG-RELATED"/>
    <property type="match status" value="1"/>
</dbReference>
<sequence length="895" mass="101737">MARPISKTARQSLSRPSPWARQARVPTTTPLGWEREQNSTKWKAPPANWRFSETYLHWFLVTRCKHSRSDKCTRGRRCRKFHATTGAPETITKRAVRQCLDAVAQLEDVDGSLLEADRNKVLKVMQQWCCAYGLRSPADTKGATVAASEAPVPFTYDYLDRSSNVIRVLSFDKPAEASDATDSEVISCQLETVNLDAYTRHYRLVREEIRGLRERLVKGKISEAQKESFMLLVWRNCNDKQRSDPTAFGEAMQMWDRQVDTPADIKRGDDYLEPRFYWGDFLALSYIWGDADKQHQILLNGQPFMVRDNLYKALRRLRISEEVQSCGLKVWVDAICINQNDLEERAFQVSKMANIYSQAVCVRAWVGEPAPGTEADFVMLHEAMMPFQERYRPVKDDSPPPAMSQEMTGANTSSAFFNLDDSTLRTLQRVHLELLSEAYWNRLWIVQEMQLASSIVLWYGNSWFPPKSSEFRRDLFGQIEERGLGIGRSEHYHESRPIQSSRGSPSQMYFEIKPEQSLFAVLLARDASASDPRDKVYGILGLVHPDIASLTEIDYSDKTSAWDAYISFAVAFITVEQNPASRAPLQVSMKQLHLQHIPTWAFDFDDCLELDGMALFPGIQNRHMKSRTSRRDKVQLSFSKDKRLLSCQAYLIDVVTRISVDVDTCRMSEACHNTVGRPFHHPDEAAWTPLPGEVPLSRLSVARILYQHPRYEFQHGISPIDIPWIFIEYHHLSHSHQAEAAGFVPNCPLITVEDGSTIAISEIDFKLLCWNFHIIYKYRDFRLGSKTLKEYFPAESTVQLEGGVGVFDGGNSLLGKPLLGSLAGSSHGFIGTVPKHAEPGDLICVLPGKDAPVLLRHDGPHYQLIGECFFDGLMQQEAHSWAESGRLKLENITLC</sequence>
<evidence type="ECO:0000313" key="3">
    <source>
        <dbReference type="EMBL" id="KXJ87103.1"/>
    </source>
</evidence>
<name>A0A136IQB1_9PEZI</name>
<reference evidence="4" key="1">
    <citation type="submission" date="2016-02" db="EMBL/GenBank/DDBJ databases">
        <title>Draft genome sequence of Microdochium bolleyi, a fungal endophyte of beachgrass.</title>
        <authorList>
            <consortium name="DOE Joint Genome Institute"/>
            <person name="David A.S."/>
            <person name="May G."/>
            <person name="Haridas S."/>
            <person name="Lim J."/>
            <person name="Wang M."/>
            <person name="Labutti K."/>
            <person name="Lipzen A."/>
            <person name="Barry K."/>
            <person name="Grigoriev I.V."/>
        </authorList>
    </citation>
    <scope>NUCLEOTIDE SEQUENCE [LARGE SCALE GENOMIC DNA]</scope>
    <source>
        <strain evidence="4">J235TASD1</strain>
    </source>
</reference>
<feature type="domain" description="Heterokaryon incompatibility" evidence="2">
    <location>
        <begin position="281"/>
        <end position="448"/>
    </location>
</feature>
<gene>
    <name evidence="3" type="ORF">Micbo1qcDRAFT_218377</name>
</gene>
<dbReference type="EMBL" id="KQ964264">
    <property type="protein sequence ID" value="KXJ87103.1"/>
    <property type="molecule type" value="Genomic_DNA"/>
</dbReference>
<organism evidence="3 4">
    <name type="scientific">Microdochium bolleyi</name>
    <dbReference type="NCBI Taxonomy" id="196109"/>
    <lineage>
        <taxon>Eukaryota</taxon>
        <taxon>Fungi</taxon>
        <taxon>Dikarya</taxon>
        <taxon>Ascomycota</taxon>
        <taxon>Pezizomycotina</taxon>
        <taxon>Sordariomycetes</taxon>
        <taxon>Xylariomycetidae</taxon>
        <taxon>Xylariales</taxon>
        <taxon>Microdochiaceae</taxon>
        <taxon>Microdochium</taxon>
    </lineage>
</organism>
<protein>
    <submittedName>
        <fullName evidence="3">Heterokaryon incompatibility protein-domain-containing protein</fullName>
    </submittedName>
</protein>
<evidence type="ECO:0000313" key="4">
    <source>
        <dbReference type="Proteomes" id="UP000070501"/>
    </source>
</evidence>
<dbReference type="InterPro" id="IPR052895">
    <property type="entry name" value="HetReg/Transcr_Mod"/>
</dbReference>
<proteinExistence type="predicted"/>
<dbReference type="Pfam" id="PF06985">
    <property type="entry name" value="HET"/>
    <property type="match status" value="1"/>
</dbReference>
<evidence type="ECO:0000256" key="1">
    <source>
        <dbReference type="SAM" id="MobiDB-lite"/>
    </source>
</evidence>
<accession>A0A136IQB1</accession>